<dbReference type="AlphaFoldDB" id="A0A858R7R8"/>
<keyword evidence="3" id="KW-1185">Reference proteome</keyword>
<dbReference type="EMBL" id="CP051775">
    <property type="protein sequence ID" value="QJE73465.1"/>
    <property type="molecule type" value="Genomic_DNA"/>
</dbReference>
<organism evidence="2 3">
    <name type="scientific">Aerophototrophica crusticola</name>
    <dbReference type="NCBI Taxonomy" id="1709002"/>
    <lineage>
        <taxon>Bacteria</taxon>
        <taxon>Pseudomonadati</taxon>
        <taxon>Pseudomonadota</taxon>
        <taxon>Alphaproteobacteria</taxon>
        <taxon>Rhodospirillales</taxon>
        <taxon>Rhodospirillaceae</taxon>
        <taxon>Aerophototrophica</taxon>
    </lineage>
</organism>
<accession>A0A858R7R8</accession>
<dbReference type="Proteomes" id="UP000501891">
    <property type="component" value="Chromosome"/>
</dbReference>
<name>A0A858R7R8_9PROT</name>
<evidence type="ECO:0000256" key="1">
    <source>
        <dbReference type="SAM" id="MobiDB-lite"/>
    </source>
</evidence>
<evidence type="ECO:0000313" key="3">
    <source>
        <dbReference type="Proteomes" id="UP000501891"/>
    </source>
</evidence>
<protein>
    <submittedName>
        <fullName evidence="2">Uncharacterized protein</fullName>
    </submittedName>
</protein>
<evidence type="ECO:0000313" key="2">
    <source>
        <dbReference type="EMBL" id="QJE73465.1"/>
    </source>
</evidence>
<sequence length="59" mass="6513">MTRALIPYRAPDPPAVPEPPEPRALALLPTPPDRAAHARACAAYRLRMLNEDLRRGEVA</sequence>
<reference evidence="2" key="1">
    <citation type="submission" date="2020-04" db="EMBL/GenBank/DDBJ databases">
        <title>A desert anoxygenic phototrophic bacterium fixes CO2 using RubisCO under aerobic conditions.</title>
        <authorList>
            <person name="Tang K."/>
        </authorList>
    </citation>
    <scope>NUCLEOTIDE SEQUENCE [LARGE SCALE GENOMIC DNA]</scope>
    <source>
        <strain evidence="2">MIMtkB3</strain>
    </source>
</reference>
<proteinExistence type="predicted"/>
<gene>
    <name evidence="2" type="ORF">HHL28_10500</name>
</gene>
<feature type="compositionally biased region" description="Pro residues" evidence="1">
    <location>
        <begin position="10"/>
        <end position="19"/>
    </location>
</feature>
<dbReference type="KEGG" id="acru:HHL28_10500"/>
<feature type="region of interest" description="Disordered" evidence="1">
    <location>
        <begin position="1"/>
        <end position="21"/>
    </location>
</feature>